<name>A0A1B1TE10_9ARCH</name>
<protein>
    <submittedName>
        <fullName evidence="1">Uncharacterized protein</fullName>
    </submittedName>
</protein>
<organism evidence="1">
    <name type="scientific">uncultured Poseidoniia archaeon</name>
    <dbReference type="NCBI Taxonomy" id="1697135"/>
    <lineage>
        <taxon>Archaea</taxon>
        <taxon>Methanobacteriati</taxon>
        <taxon>Thermoplasmatota</taxon>
        <taxon>Candidatus Poseidoniia</taxon>
        <taxon>environmental samples</taxon>
    </lineage>
</organism>
<reference evidence="1" key="1">
    <citation type="submission" date="2014-11" db="EMBL/GenBank/DDBJ databases">
        <authorList>
            <person name="Zhu J."/>
            <person name="Qi W."/>
            <person name="Song R."/>
        </authorList>
    </citation>
    <scope>NUCLEOTIDE SEQUENCE</scope>
</reference>
<reference evidence="1" key="2">
    <citation type="journal article" date="2015" name="ISME J.">
        <title>A new class of marine Euryarchaeota group II from the Mediterranean deep chlorophyll maximum.</title>
        <authorList>
            <person name="Martin-Cuadrado A.B."/>
            <person name="Garcia-Heredia I."/>
            <person name="Molto A.G."/>
            <person name="Lopez-Ubeda R."/>
            <person name="Kimes N."/>
            <person name="Lopez-Garcia P."/>
            <person name="Moreira D."/>
            <person name="Rodriguez-Valera F."/>
        </authorList>
    </citation>
    <scope>NUCLEOTIDE SEQUENCE</scope>
</reference>
<evidence type="ECO:0000313" key="1">
    <source>
        <dbReference type="EMBL" id="ANV80527.1"/>
    </source>
</evidence>
<dbReference type="AlphaFoldDB" id="A0A1B1TE10"/>
<dbReference type="EMBL" id="KP211891">
    <property type="protein sequence ID" value="ANV80527.1"/>
    <property type="molecule type" value="Genomic_DNA"/>
</dbReference>
<accession>A0A1B1TE10</accession>
<proteinExistence type="predicted"/>
<sequence>MELTWQRHDIKILDKEFYVKNHMQISTNGLDTNAQRLHRDFITNLPHLSEVRNDHMAIVADIGSDIEAGISNNRGILSTEDLLNEFNGEMDGKGISLPIKIASSDDIIIQSRMENENQIVQIISAEINGGIFRSFIMPNGCEITGVSSGNGIIEILFL</sequence>